<name>A0A9D5CMJ8_9LILI</name>
<protein>
    <submittedName>
        <fullName evidence="1">Uncharacterized protein</fullName>
    </submittedName>
</protein>
<dbReference type="AlphaFoldDB" id="A0A9D5CMJ8"/>
<accession>A0A9D5CMJ8</accession>
<dbReference type="EMBL" id="JAGGNH010000004">
    <property type="protein sequence ID" value="KAJ0976131.1"/>
    <property type="molecule type" value="Genomic_DNA"/>
</dbReference>
<keyword evidence="2" id="KW-1185">Reference proteome</keyword>
<organism evidence="1 2">
    <name type="scientific">Dioscorea zingiberensis</name>
    <dbReference type="NCBI Taxonomy" id="325984"/>
    <lineage>
        <taxon>Eukaryota</taxon>
        <taxon>Viridiplantae</taxon>
        <taxon>Streptophyta</taxon>
        <taxon>Embryophyta</taxon>
        <taxon>Tracheophyta</taxon>
        <taxon>Spermatophyta</taxon>
        <taxon>Magnoliopsida</taxon>
        <taxon>Liliopsida</taxon>
        <taxon>Dioscoreales</taxon>
        <taxon>Dioscoreaceae</taxon>
        <taxon>Dioscorea</taxon>
    </lineage>
</organism>
<evidence type="ECO:0000313" key="2">
    <source>
        <dbReference type="Proteomes" id="UP001085076"/>
    </source>
</evidence>
<reference evidence="1" key="1">
    <citation type="submission" date="2021-03" db="EMBL/GenBank/DDBJ databases">
        <authorList>
            <person name="Li Z."/>
            <person name="Yang C."/>
        </authorList>
    </citation>
    <scope>NUCLEOTIDE SEQUENCE</scope>
    <source>
        <strain evidence="1">Dzin_1.0</strain>
        <tissue evidence="1">Leaf</tissue>
    </source>
</reference>
<sequence length="72" mass="8099">MWNRMRYEILMTIGYDSISFEDPVTKYVGRGVSGGDGRFVFASQFMLEGICILLTQMTGTTAYCMPKLSPSE</sequence>
<reference evidence="1" key="2">
    <citation type="journal article" date="2022" name="Hortic Res">
        <title>The genome of Dioscorea zingiberensis sheds light on the biosynthesis, origin and evolution of the medicinally important diosgenin saponins.</title>
        <authorList>
            <person name="Li Y."/>
            <person name="Tan C."/>
            <person name="Li Z."/>
            <person name="Guo J."/>
            <person name="Li S."/>
            <person name="Chen X."/>
            <person name="Wang C."/>
            <person name="Dai X."/>
            <person name="Yang H."/>
            <person name="Song W."/>
            <person name="Hou L."/>
            <person name="Xu J."/>
            <person name="Tong Z."/>
            <person name="Xu A."/>
            <person name="Yuan X."/>
            <person name="Wang W."/>
            <person name="Yang Q."/>
            <person name="Chen L."/>
            <person name="Sun Z."/>
            <person name="Wang K."/>
            <person name="Pan B."/>
            <person name="Chen J."/>
            <person name="Bao Y."/>
            <person name="Liu F."/>
            <person name="Qi X."/>
            <person name="Gang D.R."/>
            <person name="Wen J."/>
            <person name="Li J."/>
        </authorList>
    </citation>
    <scope>NUCLEOTIDE SEQUENCE</scope>
    <source>
        <strain evidence="1">Dzin_1.0</strain>
    </source>
</reference>
<comment type="caution">
    <text evidence="1">The sequence shown here is derived from an EMBL/GenBank/DDBJ whole genome shotgun (WGS) entry which is preliminary data.</text>
</comment>
<evidence type="ECO:0000313" key="1">
    <source>
        <dbReference type="EMBL" id="KAJ0976131.1"/>
    </source>
</evidence>
<gene>
    <name evidence="1" type="ORF">J5N97_018096</name>
</gene>
<dbReference type="Proteomes" id="UP001085076">
    <property type="component" value="Miscellaneous, Linkage group lg04"/>
</dbReference>
<proteinExistence type="predicted"/>